<dbReference type="AlphaFoldDB" id="W0SGV7"/>
<accession>W0SGV7</accession>
<dbReference type="InterPro" id="IPR023346">
    <property type="entry name" value="Lysozyme-like_dom_sf"/>
</dbReference>
<feature type="domain" description="Transglycosylase SLT" evidence="1">
    <location>
        <begin position="12"/>
        <end position="142"/>
    </location>
</feature>
<organism evidence="2 3">
    <name type="scientific">Sulfuritalea hydrogenivorans sk43H</name>
    <dbReference type="NCBI Taxonomy" id="1223802"/>
    <lineage>
        <taxon>Bacteria</taxon>
        <taxon>Pseudomonadati</taxon>
        <taxon>Pseudomonadota</taxon>
        <taxon>Betaproteobacteria</taxon>
        <taxon>Nitrosomonadales</taxon>
        <taxon>Sterolibacteriaceae</taxon>
        <taxon>Sulfuritalea</taxon>
    </lineage>
</organism>
<dbReference type="Proteomes" id="UP000031637">
    <property type="component" value="Chromosome"/>
</dbReference>
<sequence>MLPGLEQLIVQCAPQVAPVTMMAIVKVESGGNPLALNVNGSRRLARQPRSEAEALAWSEWLVSRGYSIDMGLAQVNSANLARLRTNIRAMFDPCANLAAGASILSSEYANASRRMGTGQDALRAALSAYNTGNHRAGIANGYVARVSAAARPGRRSTIAPPLRMAAIAEGETTASPRVFWAKR</sequence>
<dbReference type="InterPro" id="IPR008258">
    <property type="entry name" value="Transglycosylase_SLT_dom_1"/>
</dbReference>
<dbReference type="HOGENOM" id="CLU_076837_3_2_4"/>
<reference evidence="2 3" key="1">
    <citation type="journal article" date="2014" name="Syst. Appl. Microbiol.">
        <title>Complete genomes of freshwater sulfur oxidizers Sulfuricella denitrificans skB26 and Sulfuritalea hydrogenivorans sk43H: genetic insights into the sulfur oxidation pathway of betaproteobacteria.</title>
        <authorList>
            <person name="Watanabe T."/>
            <person name="Kojima H."/>
            <person name="Fukui M."/>
        </authorList>
    </citation>
    <scope>NUCLEOTIDE SEQUENCE [LARGE SCALE GENOMIC DNA]</scope>
    <source>
        <strain evidence="2">DSM22779</strain>
    </source>
</reference>
<dbReference type="STRING" id="1223802.SUTH_02410"/>
<dbReference type="KEGG" id="shd:SUTH_02410"/>
<dbReference type="CDD" id="cd16892">
    <property type="entry name" value="LT_VirB1-like"/>
    <property type="match status" value="1"/>
</dbReference>
<dbReference type="RefSeq" id="WP_052473591.1">
    <property type="nucleotide sequence ID" value="NZ_AP012547.1"/>
</dbReference>
<evidence type="ECO:0000259" key="1">
    <source>
        <dbReference type="Pfam" id="PF01464"/>
    </source>
</evidence>
<protein>
    <submittedName>
        <fullName evidence="2">Lytic transglycosylase</fullName>
    </submittedName>
</protein>
<dbReference type="Pfam" id="PF01464">
    <property type="entry name" value="SLT"/>
    <property type="match status" value="1"/>
</dbReference>
<name>W0SGV7_9PROT</name>
<dbReference type="EMBL" id="AP012547">
    <property type="protein sequence ID" value="BAO30197.1"/>
    <property type="molecule type" value="Genomic_DNA"/>
</dbReference>
<evidence type="ECO:0000313" key="3">
    <source>
        <dbReference type="Proteomes" id="UP000031637"/>
    </source>
</evidence>
<gene>
    <name evidence="2" type="ORF">SUTH_02410</name>
</gene>
<dbReference type="SUPFAM" id="SSF53955">
    <property type="entry name" value="Lysozyme-like"/>
    <property type="match status" value="1"/>
</dbReference>
<proteinExistence type="predicted"/>
<keyword evidence="3" id="KW-1185">Reference proteome</keyword>
<evidence type="ECO:0000313" key="2">
    <source>
        <dbReference type="EMBL" id="BAO30197.1"/>
    </source>
</evidence>
<dbReference type="Gene3D" id="1.10.530.10">
    <property type="match status" value="1"/>
</dbReference>